<keyword evidence="2" id="KW-0812">Transmembrane</keyword>
<evidence type="ECO:0000256" key="1">
    <source>
        <dbReference type="SAM" id="MobiDB-lite"/>
    </source>
</evidence>
<feature type="region of interest" description="Disordered" evidence="1">
    <location>
        <begin position="1"/>
        <end position="112"/>
    </location>
</feature>
<feature type="compositionally biased region" description="Low complexity" evidence="1">
    <location>
        <begin position="14"/>
        <end position="51"/>
    </location>
</feature>
<feature type="region of interest" description="Disordered" evidence="1">
    <location>
        <begin position="490"/>
        <end position="527"/>
    </location>
</feature>
<feature type="compositionally biased region" description="Low complexity" evidence="1">
    <location>
        <begin position="99"/>
        <end position="112"/>
    </location>
</feature>
<feature type="region of interest" description="Disordered" evidence="1">
    <location>
        <begin position="304"/>
        <end position="359"/>
    </location>
</feature>
<gene>
    <name evidence="3" type="ORF">PGTUg99_036532</name>
</gene>
<evidence type="ECO:0000313" key="3">
    <source>
        <dbReference type="EMBL" id="KAA1122311.1"/>
    </source>
</evidence>
<feature type="region of interest" description="Disordered" evidence="1">
    <location>
        <begin position="373"/>
        <end position="446"/>
    </location>
</feature>
<comment type="caution">
    <text evidence="3">The sequence shown here is derived from an EMBL/GenBank/DDBJ whole genome shotgun (WGS) entry which is preliminary data.</text>
</comment>
<feature type="compositionally biased region" description="Low complexity" evidence="1">
    <location>
        <begin position="130"/>
        <end position="139"/>
    </location>
</feature>
<feature type="transmembrane region" description="Helical" evidence="2">
    <location>
        <begin position="148"/>
        <end position="170"/>
    </location>
</feature>
<reference evidence="3 4" key="1">
    <citation type="submission" date="2019-05" db="EMBL/GenBank/DDBJ databases">
        <title>Emergence of the Ug99 lineage of the wheat stem rust pathogen through somatic hybridization.</title>
        <authorList>
            <person name="Li F."/>
            <person name="Upadhyaya N.M."/>
            <person name="Sperschneider J."/>
            <person name="Matny O."/>
            <person name="Nguyen-Phuc H."/>
            <person name="Mago R."/>
            <person name="Raley C."/>
            <person name="Miller M.E."/>
            <person name="Silverstein K.A.T."/>
            <person name="Henningsen E."/>
            <person name="Hirsch C.D."/>
            <person name="Visser B."/>
            <person name="Pretorius Z.A."/>
            <person name="Steffenson B.J."/>
            <person name="Schwessinger B."/>
            <person name="Dodds P.N."/>
            <person name="Figueroa M."/>
        </authorList>
    </citation>
    <scope>NUCLEOTIDE SEQUENCE [LARGE SCALE GENOMIC DNA]</scope>
    <source>
        <strain evidence="3 4">Ug99</strain>
    </source>
</reference>
<dbReference type="Proteomes" id="UP000325313">
    <property type="component" value="Unassembled WGS sequence"/>
</dbReference>
<proteinExistence type="predicted"/>
<feature type="compositionally biased region" description="Basic and acidic residues" evidence="1">
    <location>
        <begin position="350"/>
        <end position="359"/>
    </location>
</feature>
<protein>
    <submittedName>
        <fullName evidence="3">Uncharacterized protein</fullName>
    </submittedName>
</protein>
<organism evidence="3 4">
    <name type="scientific">Puccinia graminis f. sp. tritici</name>
    <dbReference type="NCBI Taxonomy" id="56615"/>
    <lineage>
        <taxon>Eukaryota</taxon>
        <taxon>Fungi</taxon>
        <taxon>Dikarya</taxon>
        <taxon>Basidiomycota</taxon>
        <taxon>Pucciniomycotina</taxon>
        <taxon>Pucciniomycetes</taxon>
        <taxon>Pucciniales</taxon>
        <taxon>Pucciniaceae</taxon>
        <taxon>Puccinia</taxon>
    </lineage>
</organism>
<keyword evidence="2" id="KW-0472">Membrane</keyword>
<evidence type="ECO:0000313" key="4">
    <source>
        <dbReference type="Proteomes" id="UP000325313"/>
    </source>
</evidence>
<feature type="compositionally biased region" description="Low complexity" evidence="1">
    <location>
        <begin position="410"/>
        <end position="426"/>
    </location>
</feature>
<evidence type="ECO:0000256" key="2">
    <source>
        <dbReference type="SAM" id="Phobius"/>
    </source>
</evidence>
<sequence>MSNFSFPFFGPAQPSDTAPTSPGSAPTSSASRPAQTPIPAPSSSLTTTQSASPPPPTSTTPSPTSTSASPPPTSTATTTTTNPLESSSLAPLPSPTAVPVPNSNNTTPNQTTVLRTSVVVITQTLPPNPTTTSAPSPNNRKNEDSGSVLPIAIPCAIAGLIALVGLGLLIRWLKNRSAAARAAEDIKWPEVINSDGDRAALYPEPTRPGMGHGLGDEDEDGGMAGAQMGEATNFAGAGAGNRATLSPNNTGSATTYLNSSSMQDHNSSLQHFYSTNGFPGPPAPQVSAPQAAYGYYTSTSPPQAYPGHPNALVPGGALNGPREMQQSYGTTDYYNSTNHHHQQQHHHHQEKYYSKSQDHDQDYELDDYAHHQDKEYDDPLGGKEGAGGYTSGHPIHDQYQSQHYPSYPDQHPSGSPPQHSSSAHHSPPQHPAPSAENPGSPISLSEENFYRDPAARLSDHHLDDRSSDPNAGGGGPRWVLLKPWCVVALSGTPEPMTNRPDVSIGAEGGTEKDEARSAATSTGTEDVRICVEEAGSPGPRWGMRAVAVGTRLPK</sequence>
<keyword evidence="2" id="KW-1133">Transmembrane helix</keyword>
<feature type="compositionally biased region" description="Basic residues" evidence="1">
    <location>
        <begin position="338"/>
        <end position="349"/>
    </location>
</feature>
<feature type="compositionally biased region" description="Polar residues" evidence="1">
    <location>
        <begin position="324"/>
        <end position="337"/>
    </location>
</feature>
<name>A0A5B0R939_PUCGR</name>
<dbReference type="EMBL" id="VDEP01000236">
    <property type="protein sequence ID" value="KAA1122311.1"/>
    <property type="molecule type" value="Genomic_DNA"/>
</dbReference>
<feature type="compositionally biased region" description="Low complexity" evidence="1">
    <location>
        <begin position="59"/>
        <end position="91"/>
    </location>
</feature>
<dbReference type="AlphaFoldDB" id="A0A5B0R939"/>
<feature type="region of interest" description="Disordered" evidence="1">
    <location>
        <begin position="124"/>
        <end position="145"/>
    </location>
</feature>
<accession>A0A5B0R939</accession>